<keyword evidence="3 9" id="KW-0479">Metal-binding</keyword>
<dbReference type="GO" id="GO:0016853">
    <property type="term" value="F:isomerase activity"/>
    <property type="evidence" value="ECO:0007669"/>
    <property type="project" value="UniProtKB-KW"/>
</dbReference>
<dbReference type="UniPathway" id="UPA00056">
    <property type="reaction ID" value="UER00092"/>
</dbReference>
<dbReference type="InterPro" id="IPR026877">
    <property type="entry name" value="DXPR_C"/>
</dbReference>
<evidence type="ECO:0000256" key="9">
    <source>
        <dbReference type="HAMAP-Rule" id="MF_00183"/>
    </source>
</evidence>
<feature type="domain" description="DXP reductoisomerase C-terminal" evidence="12">
    <location>
        <begin position="239"/>
        <end position="355"/>
    </location>
</feature>
<feature type="binding site" evidence="9">
    <location>
        <position position="130"/>
    </location>
    <ligand>
        <name>Mn(2+)</name>
        <dbReference type="ChEBI" id="CHEBI:29035"/>
    </ligand>
</feature>
<gene>
    <name evidence="9" type="primary">dxr</name>
    <name evidence="13" type="ORF">SAMN05444955_12412</name>
</gene>
<dbReference type="PANTHER" id="PTHR30525:SF0">
    <property type="entry name" value="1-DEOXY-D-XYLULOSE 5-PHOSPHATE REDUCTOISOMERASE, CHLOROPLASTIC"/>
    <property type="match status" value="1"/>
</dbReference>
<feature type="binding site" evidence="9">
    <location>
        <position position="128"/>
    </location>
    <ligand>
        <name>Mn(2+)</name>
        <dbReference type="ChEBI" id="CHEBI:29035"/>
    </ligand>
</feature>
<keyword evidence="4 9" id="KW-0521">NADP</keyword>
<keyword evidence="6 9" id="KW-0464">Manganese</keyword>
<sequence>MIAQHPDEFQVVALAAGSNVEEMIRQVKQFKPKLVSMATQEAAEAVQREAGTNVKVLWGEEGLLEVATHPEGTFVMSALVGSRGLPPTLAAIRAGKKIGLANKETLVTAGHIVTQAAQEANVPVIPVDSEHSAIFQCLNGERRQDVRRIILTASGGAFRDWSRDQLREATVEKALQHPNWSMGAKVTIDSATLMNKGLEVIEAHWLFQLPYEQIDVIIHPQSIIHSMVEFVDGAVMAQLGTPDMKVPIQYSLTFPKRLPLRTPALDLIALSRLDFRAPDLQRFPCLKMAYEAGRSGGTMPTVLNAANEVAVECFLKGKLSFLSIEEIVERALSTHNPVQNPTLEEIEEADQWARKFAQDCAESMASMT</sequence>
<feature type="binding site" evidence="9">
    <location>
        <position position="129"/>
    </location>
    <ligand>
        <name>1-deoxy-D-xylulose 5-phosphate</name>
        <dbReference type="ChEBI" id="CHEBI:57792"/>
    </ligand>
</feature>
<evidence type="ECO:0000256" key="4">
    <source>
        <dbReference type="ARBA" id="ARBA00022857"/>
    </source>
</evidence>
<feature type="binding site" evidence="9">
    <location>
        <position position="104"/>
    </location>
    <ligand>
        <name>NADPH</name>
        <dbReference type="ChEBI" id="CHEBI:57783"/>
    </ligand>
</feature>
<comment type="pathway">
    <text evidence="1 9">Isoprenoid biosynthesis; isopentenyl diphosphate biosynthesis via DXP pathway; isopentenyl diphosphate from 1-deoxy-D-xylulose 5-phosphate: step 1/6.</text>
</comment>
<dbReference type="EC" id="1.1.1.267" evidence="9"/>
<dbReference type="EMBL" id="FOCQ01000024">
    <property type="protein sequence ID" value="SEN78930.1"/>
    <property type="molecule type" value="Genomic_DNA"/>
</dbReference>
<dbReference type="InterPro" id="IPR036291">
    <property type="entry name" value="NAD(P)-bd_dom_sf"/>
</dbReference>
<evidence type="ECO:0000259" key="11">
    <source>
        <dbReference type="Pfam" id="PF08436"/>
    </source>
</evidence>
<dbReference type="InterPro" id="IPR013644">
    <property type="entry name" value="DXP_reductoisomerase_C"/>
</dbReference>
<dbReference type="HAMAP" id="MF_00183">
    <property type="entry name" value="DXP_reductoisom"/>
    <property type="match status" value="1"/>
</dbReference>
<evidence type="ECO:0000256" key="5">
    <source>
        <dbReference type="ARBA" id="ARBA00023002"/>
    </source>
</evidence>
<feature type="binding site" evidence="9">
    <location>
        <position position="103"/>
    </location>
    <ligand>
        <name>1-deoxy-D-xylulose 5-phosphate</name>
        <dbReference type="ChEBI" id="CHEBI:57792"/>
    </ligand>
</feature>
<name>A0A1H8JDV7_9BACL</name>
<evidence type="ECO:0000313" key="13">
    <source>
        <dbReference type="EMBL" id="SEN78930.1"/>
    </source>
</evidence>
<dbReference type="SUPFAM" id="SSF55347">
    <property type="entry name" value="Glyceraldehyde-3-phosphate dehydrogenase-like, C-terminal domain"/>
    <property type="match status" value="1"/>
</dbReference>
<evidence type="ECO:0000256" key="8">
    <source>
        <dbReference type="ARBA" id="ARBA00048543"/>
    </source>
</evidence>
<dbReference type="Pfam" id="PF13288">
    <property type="entry name" value="DXPR_C"/>
    <property type="match status" value="1"/>
</dbReference>
<comment type="similarity">
    <text evidence="2 9">Belongs to the DXR family.</text>
</comment>
<reference evidence="13 14" key="1">
    <citation type="submission" date="2016-10" db="EMBL/GenBank/DDBJ databases">
        <authorList>
            <person name="de Groot N.N."/>
        </authorList>
    </citation>
    <scope>NUCLEOTIDE SEQUENCE [LARGE SCALE GENOMIC DNA]</scope>
    <source>
        <strain evidence="13 14">DSM 46701</strain>
    </source>
</reference>
<dbReference type="InterPro" id="IPR013512">
    <property type="entry name" value="DXP_reductoisomerase_N"/>
</dbReference>
<dbReference type="InterPro" id="IPR036169">
    <property type="entry name" value="DXPR_C_sf"/>
</dbReference>
<evidence type="ECO:0000259" key="10">
    <source>
        <dbReference type="Pfam" id="PF02670"/>
    </source>
</evidence>
<dbReference type="Proteomes" id="UP000199695">
    <property type="component" value="Unassembled WGS sequence"/>
</dbReference>
<evidence type="ECO:0000313" key="14">
    <source>
        <dbReference type="Proteomes" id="UP000199695"/>
    </source>
</evidence>
<feature type="domain" description="1-deoxy-D-xylulose 5-phosphate reductoisomerase C-terminal" evidence="11">
    <location>
        <begin position="124"/>
        <end position="207"/>
    </location>
</feature>
<evidence type="ECO:0000256" key="1">
    <source>
        <dbReference type="ARBA" id="ARBA00005094"/>
    </source>
</evidence>
<keyword evidence="7 9" id="KW-0414">Isoprene biosynthesis</keyword>
<feature type="binding site" evidence="9">
    <location>
        <position position="183"/>
    </location>
    <ligand>
        <name>NADPH</name>
        <dbReference type="ChEBI" id="CHEBI:57783"/>
    </ligand>
</feature>
<evidence type="ECO:0000256" key="7">
    <source>
        <dbReference type="ARBA" id="ARBA00023229"/>
    </source>
</evidence>
<feature type="binding site" evidence="9">
    <location>
        <position position="199"/>
    </location>
    <ligand>
        <name>Mn(2+)</name>
        <dbReference type="ChEBI" id="CHEBI:29035"/>
    </ligand>
</feature>
<evidence type="ECO:0000256" key="3">
    <source>
        <dbReference type="ARBA" id="ARBA00022723"/>
    </source>
</evidence>
<keyword evidence="14" id="KW-1185">Reference proteome</keyword>
<keyword evidence="5 9" id="KW-0560">Oxidoreductase</keyword>
<dbReference type="NCBIfam" id="TIGR00243">
    <property type="entry name" value="Dxr"/>
    <property type="match status" value="1"/>
</dbReference>
<feature type="binding site" evidence="9">
    <location>
        <position position="195"/>
    </location>
    <ligand>
        <name>1-deoxy-D-xylulose 5-phosphate</name>
        <dbReference type="ChEBI" id="CHEBI:57792"/>
    </ligand>
</feature>
<comment type="caution">
    <text evidence="9">Lacks conserved residue(s) required for the propagation of feature annotation.</text>
</comment>
<dbReference type="GO" id="GO:0051484">
    <property type="term" value="P:isopentenyl diphosphate biosynthetic process, methylerythritol 4-phosphate pathway involved in terpenoid biosynthetic process"/>
    <property type="evidence" value="ECO:0007669"/>
    <property type="project" value="UniProtKB-ARBA"/>
</dbReference>
<feature type="binding site" evidence="9">
    <location>
        <position position="19"/>
    </location>
    <ligand>
        <name>NADPH</name>
        <dbReference type="ChEBI" id="CHEBI:57783"/>
    </ligand>
</feature>
<organism evidence="13 14">
    <name type="scientific">Lihuaxuella thermophila</name>
    <dbReference type="NCBI Taxonomy" id="1173111"/>
    <lineage>
        <taxon>Bacteria</taxon>
        <taxon>Bacillati</taxon>
        <taxon>Bacillota</taxon>
        <taxon>Bacilli</taxon>
        <taxon>Bacillales</taxon>
        <taxon>Thermoactinomycetaceae</taxon>
        <taxon>Lihuaxuella</taxon>
    </lineage>
</organism>
<dbReference type="Gene3D" id="3.40.50.720">
    <property type="entry name" value="NAD(P)-binding Rossmann-like Domain"/>
    <property type="match status" value="1"/>
</dbReference>
<feature type="binding site" evidence="9">
    <location>
        <position position="199"/>
    </location>
    <ligand>
        <name>1-deoxy-D-xylulose 5-phosphate</name>
        <dbReference type="ChEBI" id="CHEBI:57792"/>
    </ligand>
</feature>
<feature type="domain" description="1-deoxy-D-xylulose 5-phosphate reductoisomerase N-terminal" evidence="10">
    <location>
        <begin position="2"/>
        <end position="110"/>
    </location>
</feature>
<evidence type="ECO:0000259" key="12">
    <source>
        <dbReference type="Pfam" id="PF13288"/>
    </source>
</evidence>
<dbReference type="Pfam" id="PF02670">
    <property type="entry name" value="DXP_reductoisom"/>
    <property type="match status" value="1"/>
</dbReference>
<accession>A0A1H8JDV7</accession>
<dbReference type="GO" id="GO:0030604">
    <property type="term" value="F:1-deoxy-D-xylulose-5-phosphate reductoisomerase activity"/>
    <property type="evidence" value="ECO:0007669"/>
    <property type="project" value="UniProtKB-UniRule"/>
</dbReference>
<dbReference type="STRING" id="1173111.SAMN05444955_12412"/>
<dbReference type="GO" id="GO:0030145">
    <property type="term" value="F:manganese ion binding"/>
    <property type="evidence" value="ECO:0007669"/>
    <property type="project" value="TreeGrafter"/>
</dbReference>
<dbReference type="SUPFAM" id="SSF69055">
    <property type="entry name" value="1-deoxy-D-xylulose-5-phosphate reductoisomerase, C-terminal domain"/>
    <property type="match status" value="1"/>
</dbReference>
<protein>
    <recommendedName>
        <fullName evidence="9">1-deoxy-D-xylulose 5-phosphate reductoisomerase</fullName>
        <shortName evidence="9">DXP reductoisomerase</shortName>
        <ecNumber evidence="9">1.1.1.267</ecNumber>
    </recommendedName>
    <alternativeName>
        <fullName evidence="9">1-deoxyxylulose-5-phosphate reductoisomerase</fullName>
    </alternativeName>
    <alternativeName>
        <fullName evidence="9">2-C-methyl-D-erythritol 4-phosphate synthase</fullName>
    </alternativeName>
</protein>
<comment type="function">
    <text evidence="9">Catalyzes the NADPH-dependent rearrangement and reduction of 1-deoxy-D-xylulose-5-phosphate (DXP) to 2-C-methyl-D-erythritol 4-phosphate (MEP).</text>
</comment>
<feature type="binding site" evidence="9">
    <location>
        <position position="177"/>
    </location>
    <ligand>
        <name>1-deoxy-D-xylulose 5-phosphate</name>
        <dbReference type="ChEBI" id="CHEBI:57792"/>
    </ligand>
</feature>
<keyword evidence="13" id="KW-0413">Isomerase</keyword>
<feature type="binding site" evidence="9">
    <location>
        <position position="196"/>
    </location>
    <ligand>
        <name>1-deoxy-D-xylulose 5-phosphate</name>
        <dbReference type="ChEBI" id="CHEBI:57792"/>
    </ligand>
</feature>
<dbReference type="Pfam" id="PF08436">
    <property type="entry name" value="DXP_redisom_C"/>
    <property type="match status" value="1"/>
</dbReference>
<dbReference type="GO" id="GO:0070402">
    <property type="term" value="F:NADPH binding"/>
    <property type="evidence" value="ECO:0007669"/>
    <property type="project" value="InterPro"/>
</dbReference>
<dbReference type="FunFam" id="3.40.50.720:FF:000045">
    <property type="entry name" value="1-deoxy-D-xylulose 5-phosphate reductoisomerase"/>
    <property type="match status" value="1"/>
</dbReference>
<feature type="binding site" evidence="9">
    <location>
        <position position="154"/>
    </location>
    <ligand>
        <name>1-deoxy-D-xylulose 5-phosphate</name>
        <dbReference type="ChEBI" id="CHEBI:57792"/>
    </ligand>
</feature>
<feature type="binding site" evidence="9">
    <location>
        <position position="190"/>
    </location>
    <ligand>
        <name>1-deoxy-D-xylulose 5-phosphate</name>
        <dbReference type="ChEBI" id="CHEBI:57792"/>
    </ligand>
</feature>
<dbReference type="AlphaFoldDB" id="A0A1H8JDV7"/>
<feature type="binding site" evidence="9">
    <location>
        <position position="2"/>
    </location>
    <ligand>
        <name>NADPH</name>
        <dbReference type="ChEBI" id="CHEBI:57783"/>
    </ligand>
</feature>
<feature type="binding site" evidence="9">
    <location>
        <position position="102"/>
    </location>
    <ligand>
        <name>NADPH</name>
        <dbReference type="ChEBI" id="CHEBI:57783"/>
    </ligand>
</feature>
<dbReference type="PANTHER" id="PTHR30525">
    <property type="entry name" value="1-DEOXY-D-XYLULOSE 5-PHOSPHATE REDUCTOISOMERASE"/>
    <property type="match status" value="1"/>
</dbReference>
<dbReference type="PIRSF" id="PIRSF006205">
    <property type="entry name" value="Dxp_reductismrs"/>
    <property type="match status" value="1"/>
</dbReference>
<comment type="cofactor">
    <cofactor evidence="9">
        <name>Mg(2+)</name>
        <dbReference type="ChEBI" id="CHEBI:18420"/>
    </cofactor>
    <cofactor evidence="9">
        <name>Mn(2+)</name>
        <dbReference type="ChEBI" id="CHEBI:29035"/>
    </cofactor>
</comment>
<dbReference type="InterPro" id="IPR003821">
    <property type="entry name" value="DXP_reductoisomerase"/>
</dbReference>
<dbReference type="SUPFAM" id="SSF51735">
    <property type="entry name" value="NAD(P)-binding Rossmann-fold domains"/>
    <property type="match status" value="1"/>
</dbReference>
<feature type="binding site" evidence="9">
    <location>
        <position position="17"/>
    </location>
    <ligand>
        <name>NADPH</name>
        <dbReference type="ChEBI" id="CHEBI:57783"/>
    </ligand>
</feature>
<dbReference type="NCBIfam" id="NF009114">
    <property type="entry name" value="PRK12464.1"/>
    <property type="match status" value="1"/>
</dbReference>
<dbReference type="Gene3D" id="1.10.1740.10">
    <property type="match status" value="1"/>
</dbReference>
<feature type="binding site" evidence="9">
    <location>
        <position position="130"/>
    </location>
    <ligand>
        <name>1-deoxy-D-xylulose 5-phosphate</name>
        <dbReference type="ChEBI" id="CHEBI:57792"/>
    </ligand>
</feature>
<keyword evidence="9" id="KW-0460">Magnesium</keyword>
<evidence type="ECO:0000256" key="2">
    <source>
        <dbReference type="ARBA" id="ARBA00006825"/>
    </source>
</evidence>
<comment type="catalytic activity">
    <reaction evidence="8">
        <text>2-C-methyl-D-erythritol 4-phosphate + NADP(+) = 1-deoxy-D-xylulose 5-phosphate + NADPH + H(+)</text>
        <dbReference type="Rhea" id="RHEA:13717"/>
        <dbReference type="ChEBI" id="CHEBI:15378"/>
        <dbReference type="ChEBI" id="CHEBI:57783"/>
        <dbReference type="ChEBI" id="CHEBI:57792"/>
        <dbReference type="ChEBI" id="CHEBI:58262"/>
        <dbReference type="ChEBI" id="CHEBI:58349"/>
        <dbReference type="EC" id="1.1.1.267"/>
    </reaction>
    <physiologicalReaction direction="right-to-left" evidence="8">
        <dbReference type="Rhea" id="RHEA:13719"/>
    </physiologicalReaction>
</comment>
<proteinExistence type="inferred from homology"/>
<evidence type="ECO:0000256" key="6">
    <source>
        <dbReference type="ARBA" id="ARBA00023211"/>
    </source>
</evidence>